<sequence>MMKLMPVHRKSDTQLDQPVYMTNVQYEMWSGGVFSSYLYFPTMSMCWGDENAYKYSLIHTMHPVKFFEYCKADWERYEKMFRANCKGCAEKPEVPYPYTMDMVESWFKEYNESLNVHTVLEGPDDGFKKSTIEIYKKSSERIQQDLIPPLVKEVGLLKGIKPDEDPVMSIWVNKIYEIKKTLTPSGPIWFCDGYSFKMECVGTASAAVLTDGSSWSKIVPFLMSKKPS</sequence>
<evidence type="ECO:0000313" key="1">
    <source>
        <dbReference type="EMBL" id="CAK8990762.1"/>
    </source>
</evidence>
<comment type="caution">
    <text evidence="1">The sequence shown here is derived from an EMBL/GenBank/DDBJ whole genome shotgun (WGS) entry which is preliminary data.</text>
</comment>
<gene>
    <name evidence="1" type="ORF">CCMP2556_LOCUS2185</name>
</gene>
<keyword evidence="2" id="KW-1185">Reference proteome</keyword>
<name>A0ABP0HKQ9_9DINO</name>
<organism evidence="1 2">
    <name type="scientific">Durusdinium trenchii</name>
    <dbReference type="NCBI Taxonomy" id="1381693"/>
    <lineage>
        <taxon>Eukaryota</taxon>
        <taxon>Sar</taxon>
        <taxon>Alveolata</taxon>
        <taxon>Dinophyceae</taxon>
        <taxon>Suessiales</taxon>
        <taxon>Symbiodiniaceae</taxon>
        <taxon>Durusdinium</taxon>
    </lineage>
</organism>
<proteinExistence type="predicted"/>
<reference evidence="1 2" key="1">
    <citation type="submission" date="2024-02" db="EMBL/GenBank/DDBJ databases">
        <authorList>
            <person name="Chen Y."/>
            <person name="Shah S."/>
            <person name="Dougan E. K."/>
            <person name="Thang M."/>
            <person name="Chan C."/>
        </authorList>
    </citation>
    <scope>NUCLEOTIDE SEQUENCE [LARGE SCALE GENOMIC DNA]</scope>
</reference>
<dbReference type="Proteomes" id="UP001642484">
    <property type="component" value="Unassembled WGS sequence"/>
</dbReference>
<evidence type="ECO:0000313" key="2">
    <source>
        <dbReference type="Proteomes" id="UP001642484"/>
    </source>
</evidence>
<accession>A0ABP0HKQ9</accession>
<dbReference type="EMBL" id="CAXAMN010000781">
    <property type="protein sequence ID" value="CAK8990762.1"/>
    <property type="molecule type" value="Genomic_DNA"/>
</dbReference>
<protein>
    <submittedName>
        <fullName evidence="1">Uncharacterized protein</fullName>
    </submittedName>
</protein>